<dbReference type="AlphaFoldDB" id="B6QD39"/>
<dbReference type="HOGENOM" id="CLU_024655_0_0_1"/>
<dbReference type="Proteomes" id="UP000001294">
    <property type="component" value="Unassembled WGS sequence"/>
</dbReference>
<dbReference type="STRING" id="441960.B6QD39"/>
<accession>B6QD39</accession>
<evidence type="ECO:0000256" key="1">
    <source>
        <dbReference type="SAM" id="MobiDB-lite"/>
    </source>
</evidence>
<dbReference type="EMBL" id="DS995901">
    <property type="protein sequence ID" value="EEA24737.1"/>
    <property type="molecule type" value="Genomic_DNA"/>
</dbReference>
<dbReference type="PhylomeDB" id="B6QD39"/>
<dbReference type="OrthoDB" id="39175at2759"/>
<protein>
    <submittedName>
        <fullName evidence="2">Uncharacterized protein</fullName>
    </submittedName>
</protein>
<evidence type="ECO:0000313" key="2">
    <source>
        <dbReference type="EMBL" id="EEA24737.1"/>
    </source>
</evidence>
<evidence type="ECO:0000313" key="3">
    <source>
        <dbReference type="Proteomes" id="UP000001294"/>
    </source>
</evidence>
<name>B6QD39_TALMQ</name>
<feature type="region of interest" description="Disordered" evidence="1">
    <location>
        <begin position="1"/>
        <end position="30"/>
    </location>
</feature>
<gene>
    <name evidence="2" type="ORF">PMAA_087160</name>
</gene>
<sequence length="367" mass="41595">MADPKKDTSAIRNIHLPRTANNTPGSELSPYSYSKSSLQLPEIDGFHDCITSPEIQSFSNWAYTFPSTGGLSSLTFSAGRPVLSEQLVSYVAMLHTWLEQWVYQGSNPFIHAFLYKARMPLCMQDAYTTLSSYILKKPTNEHMIFRILEERVRRLVATQGLEDWPEKNQNNLHSIDHLARVQALLIYLIMGLFDGDIRLRHFAESQMPVLDKWTEEMIDHANQMLSAGADLAPNGPIASRLNVQDIYDRENLNWHCWVVAESTQRTWMMAAGIQAVYSMMQLGQVPQCTGSMVVTTGPGVWEASSAVTWTRLYLETKLGIVRISEAERLFVEAAPEEVNEFTKVFLEATFGKDRMERWSQTGNMIGS</sequence>
<reference evidence="3" key="1">
    <citation type="journal article" date="2015" name="Genome Announc.">
        <title>Genome sequence of the AIDS-associated pathogen Penicillium marneffei (ATCC18224) and its near taxonomic relative Talaromyces stipitatus (ATCC10500).</title>
        <authorList>
            <person name="Nierman W.C."/>
            <person name="Fedorova-Abrams N.D."/>
            <person name="Andrianopoulos A."/>
        </authorList>
    </citation>
    <scope>NUCLEOTIDE SEQUENCE [LARGE SCALE GENOMIC DNA]</scope>
    <source>
        <strain evidence="3">ATCC 18224 / CBS 334.59 / QM 7333</strain>
    </source>
</reference>
<keyword evidence="3" id="KW-1185">Reference proteome</keyword>
<proteinExistence type="predicted"/>
<organism evidence="2 3">
    <name type="scientific">Talaromyces marneffei (strain ATCC 18224 / CBS 334.59 / QM 7333)</name>
    <name type="common">Penicillium marneffei</name>
    <dbReference type="NCBI Taxonomy" id="441960"/>
    <lineage>
        <taxon>Eukaryota</taxon>
        <taxon>Fungi</taxon>
        <taxon>Dikarya</taxon>
        <taxon>Ascomycota</taxon>
        <taxon>Pezizomycotina</taxon>
        <taxon>Eurotiomycetes</taxon>
        <taxon>Eurotiomycetidae</taxon>
        <taxon>Eurotiales</taxon>
        <taxon>Trichocomaceae</taxon>
        <taxon>Talaromyces</taxon>
        <taxon>Talaromyces sect. Talaromyces</taxon>
    </lineage>
</organism>
<dbReference type="VEuPathDB" id="FungiDB:PMAA_087160"/>